<evidence type="ECO:0000259" key="3">
    <source>
        <dbReference type="PROSITE" id="PS51471"/>
    </source>
</evidence>
<dbReference type="Gene3D" id="2.60.120.330">
    <property type="entry name" value="B-lactam Antibiotic, Isopenicillin N Synthase, Chain"/>
    <property type="match status" value="1"/>
</dbReference>
<keyword evidence="5" id="KW-1185">Reference proteome</keyword>
<evidence type="ECO:0000256" key="2">
    <source>
        <dbReference type="SAM" id="MobiDB-lite"/>
    </source>
</evidence>
<evidence type="ECO:0000313" key="5">
    <source>
        <dbReference type="Proteomes" id="UP001189429"/>
    </source>
</evidence>
<dbReference type="Pfam" id="PF14226">
    <property type="entry name" value="DIOX_N"/>
    <property type="match status" value="1"/>
</dbReference>
<keyword evidence="1" id="KW-0560">Oxidoreductase</keyword>
<proteinExistence type="inferred from homology"/>
<keyword evidence="1" id="KW-0479">Metal-binding</keyword>
<reference evidence="4" key="1">
    <citation type="submission" date="2023-10" db="EMBL/GenBank/DDBJ databases">
        <authorList>
            <person name="Chen Y."/>
            <person name="Shah S."/>
            <person name="Dougan E. K."/>
            <person name="Thang M."/>
            <person name="Chan C."/>
        </authorList>
    </citation>
    <scope>NUCLEOTIDE SEQUENCE [LARGE SCALE GENOMIC DNA]</scope>
</reference>
<dbReference type="InterPro" id="IPR005123">
    <property type="entry name" value="Oxoglu/Fe-dep_dioxygenase_dom"/>
</dbReference>
<comment type="caution">
    <text evidence="4">The sequence shown here is derived from an EMBL/GenBank/DDBJ whole genome shotgun (WGS) entry which is preliminary data.</text>
</comment>
<dbReference type="InterPro" id="IPR044861">
    <property type="entry name" value="IPNS-like_FE2OG_OXY"/>
</dbReference>
<organism evidence="4 5">
    <name type="scientific">Prorocentrum cordatum</name>
    <dbReference type="NCBI Taxonomy" id="2364126"/>
    <lineage>
        <taxon>Eukaryota</taxon>
        <taxon>Sar</taxon>
        <taxon>Alveolata</taxon>
        <taxon>Dinophyceae</taxon>
        <taxon>Prorocentrales</taxon>
        <taxon>Prorocentraceae</taxon>
        <taxon>Prorocentrum</taxon>
    </lineage>
</organism>
<comment type="similarity">
    <text evidence="1">Belongs to the iron/ascorbate-dependent oxidoreductase family.</text>
</comment>
<dbReference type="Proteomes" id="UP001189429">
    <property type="component" value="Unassembled WGS sequence"/>
</dbReference>
<dbReference type="InterPro" id="IPR050231">
    <property type="entry name" value="Iron_ascorbate_oxido_reductase"/>
</dbReference>
<keyword evidence="1" id="KW-0408">Iron</keyword>
<dbReference type="PANTHER" id="PTHR47990">
    <property type="entry name" value="2-OXOGLUTARATE (2OG) AND FE(II)-DEPENDENT OXYGENASE SUPERFAMILY PROTEIN-RELATED"/>
    <property type="match status" value="1"/>
</dbReference>
<sequence length="462" mass="50633">AGQCSAVQVGPGAPIKCNDRGTSQTSGGGGPWRHGASTATELDASASANSPATRKNTFTSALDLPTLDPNSVPDFEGPELDGVVHFLHQTLSESGPGFFYLKMSDVERDAAETALRLSREQFFALPLKIKMALSNGPDTYFRYNGYRIPSSGPGYRGSGLDDNFKFDSRESFNVGWDTEAAQQAGILAREDVPYGPTPFPDSGAEDFKNSCDLYSQILLERSSWLRRLLARVLQVVTFRSEGGELAEIGFPRKLTSGDPTGNKQHIGFHTLEGTLADDSLFNKAPWLLGFVRYSGVPSNVSERKFGIAPHQDDGVFTLLLTDGSPGLQVCPEWRGTGVHRSEEMFSKRLEWFNVPYKPGHWVVNLGTMLTRWSAGRLKATLHRVVIPEDHAVENARFSMPFFYEPNLDAHIKPMKPIVSSASEDHVDEHVLDMKTPGDIALELAQRDGLTLIKEVGVGITMS</sequence>
<dbReference type="InterPro" id="IPR026992">
    <property type="entry name" value="DIOX_N"/>
</dbReference>
<feature type="domain" description="Fe2OG dioxygenase" evidence="3">
    <location>
        <begin position="283"/>
        <end position="405"/>
    </location>
</feature>
<gene>
    <name evidence="4" type="ORF">PCOR1329_LOCUS50674</name>
</gene>
<name>A0ABN9UQQ5_9DINO</name>
<dbReference type="InterPro" id="IPR027443">
    <property type="entry name" value="IPNS-like_sf"/>
</dbReference>
<feature type="region of interest" description="Disordered" evidence="2">
    <location>
        <begin position="1"/>
        <end position="54"/>
    </location>
</feature>
<accession>A0ABN9UQQ5</accession>
<feature type="non-terminal residue" evidence="4">
    <location>
        <position position="1"/>
    </location>
</feature>
<evidence type="ECO:0000313" key="4">
    <source>
        <dbReference type="EMBL" id="CAK0862195.1"/>
    </source>
</evidence>
<dbReference type="PROSITE" id="PS51471">
    <property type="entry name" value="FE2OG_OXY"/>
    <property type="match status" value="1"/>
</dbReference>
<protein>
    <recommendedName>
        <fullName evidence="3">Fe2OG dioxygenase domain-containing protein</fullName>
    </recommendedName>
</protein>
<dbReference type="Pfam" id="PF03171">
    <property type="entry name" value="2OG-FeII_Oxy"/>
    <property type="match status" value="1"/>
</dbReference>
<dbReference type="EMBL" id="CAUYUJ010016135">
    <property type="protein sequence ID" value="CAK0862195.1"/>
    <property type="molecule type" value="Genomic_DNA"/>
</dbReference>
<dbReference type="SUPFAM" id="SSF51197">
    <property type="entry name" value="Clavaminate synthase-like"/>
    <property type="match status" value="2"/>
</dbReference>
<evidence type="ECO:0000256" key="1">
    <source>
        <dbReference type="RuleBase" id="RU003682"/>
    </source>
</evidence>